<dbReference type="Proteomes" id="UP000237105">
    <property type="component" value="Unassembled WGS sequence"/>
</dbReference>
<gene>
    <name evidence="1" type="ORF">PanWU01x14_315170</name>
</gene>
<name>A0A2P5ANG8_PARAD</name>
<organism evidence="1 2">
    <name type="scientific">Parasponia andersonii</name>
    <name type="common">Sponia andersonii</name>
    <dbReference type="NCBI Taxonomy" id="3476"/>
    <lineage>
        <taxon>Eukaryota</taxon>
        <taxon>Viridiplantae</taxon>
        <taxon>Streptophyta</taxon>
        <taxon>Embryophyta</taxon>
        <taxon>Tracheophyta</taxon>
        <taxon>Spermatophyta</taxon>
        <taxon>Magnoliopsida</taxon>
        <taxon>eudicotyledons</taxon>
        <taxon>Gunneridae</taxon>
        <taxon>Pentapetalae</taxon>
        <taxon>rosids</taxon>
        <taxon>fabids</taxon>
        <taxon>Rosales</taxon>
        <taxon>Cannabaceae</taxon>
        <taxon>Parasponia</taxon>
    </lineage>
</organism>
<protein>
    <submittedName>
        <fullName evidence="1">Uncharacterized protein</fullName>
    </submittedName>
</protein>
<reference evidence="2" key="1">
    <citation type="submission" date="2016-06" db="EMBL/GenBank/DDBJ databases">
        <title>Parallel loss of symbiosis genes in relatives of nitrogen-fixing non-legume Parasponia.</title>
        <authorList>
            <person name="Van Velzen R."/>
            <person name="Holmer R."/>
            <person name="Bu F."/>
            <person name="Rutten L."/>
            <person name="Van Zeijl A."/>
            <person name="Liu W."/>
            <person name="Santuari L."/>
            <person name="Cao Q."/>
            <person name="Sharma T."/>
            <person name="Shen D."/>
            <person name="Roswanjaya Y."/>
            <person name="Wardhani T."/>
            <person name="Kalhor M.S."/>
            <person name="Jansen J."/>
            <person name="Van den Hoogen J."/>
            <person name="Gungor B."/>
            <person name="Hartog M."/>
            <person name="Hontelez J."/>
            <person name="Verver J."/>
            <person name="Yang W.-C."/>
            <person name="Schijlen E."/>
            <person name="Repin R."/>
            <person name="Schilthuizen M."/>
            <person name="Schranz E."/>
            <person name="Heidstra R."/>
            <person name="Miyata K."/>
            <person name="Fedorova E."/>
            <person name="Kohlen W."/>
            <person name="Bisseling T."/>
            <person name="Smit S."/>
            <person name="Geurts R."/>
        </authorList>
    </citation>
    <scope>NUCLEOTIDE SEQUENCE [LARGE SCALE GENOMIC DNA]</scope>
    <source>
        <strain evidence="2">cv. WU1-14</strain>
    </source>
</reference>
<proteinExistence type="predicted"/>
<evidence type="ECO:0000313" key="2">
    <source>
        <dbReference type="Proteomes" id="UP000237105"/>
    </source>
</evidence>
<sequence>MTLKVRVGFFFLSRSYKLVGSWGRSSDEPKAGRNQSIFLICVLRVIRLAWVPRAPHGGVITCATA</sequence>
<comment type="caution">
    <text evidence="1">The sequence shown here is derived from an EMBL/GenBank/DDBJ whole genome shotgun (WGS) entry which is preliminary data.</text>
</comment>
<dbReference type="EMBL" id="JXTB01000506">
    <property type="protein sequence ID" value="PON38079.1"/>
    <property type="molecule type" value="Genomic_DNA"/>
</dbReference>
<accession>A0A2P5ANG8</accession>
<evidence type="ECO:0000313" key="1">
    <source>
        <dbReference type="EMBL" id="PON38079.1"/>
    </source>
</evidence>
<dbReference type="AlphaFoldDB" id="A0A2P5ANG8"/>
<keyword evidence="2" id="KW-1185">Reference proteome</keyword>